<keyword evidence="1" id="KW-0812">Transmembrane</keyword>
<accession>A0A6L2KR60</accession>
<sequence>MKLVEHQDSIGGQLLTFPADLCINIWPAFLAVDVVCTGGVCNWVLVRKKGSEYGLSELAHLVLVVFFSFSLCGFNGLQK</sequence>
<evidence type="ECO:0000313" key="2">
    <source>
        <dbReference type="EMBL" id="GEU51270.1"/>
    </source>
</evidence>
<reference evidence="2" key="1">
    <citation type="journal article" date="2019" name="Sci. Rep.">
        <title>Draft genome of Tanacetum cinerariifolium, the natural source of mosquito coil.</title>
        <authorList>
            <person name="Yamashiro T."/>
            <person name="Shiraishi A."/>
            <person name="Satake H."/>
            <person name="Nakayama K."/>
        </authorList>
    </citation>
    <scope>NUCLEOTIDE SEQUENCE</scope>
</reference>
<feature type="transmembrane region" description="Helical" evidence="1">
    <location>
        <begin position="58"/>
        <end position="77"/>
    </location>
</feature>
<organism evidence="2">
    <name type="scientific">Tanacetum cinerariifolium</name>
    <name type="common">Dalmatian daisy</name>
    <name type="synonym">Chrysanthemum cinerariifolium</name>
    <dbReference type="NCBI Taxonomy" id="118510"/>
    <lineage>
        <taxon>Eukaryota</taxon>
        <taxon>Viridiplantae</taxon>
        <taxon>Streptophyta</taxon>
        <taxon>Embryophyta</taxon>
        <taxon>Tracheophyta</taxon>
        <taxon>Spermatophyta</taxon>
        <taxon>Magnoliopsida</taxon>
        <taxon>eudicotyledons</taxon>
        <taxon>Gunneridae</taxon>
        <taxon>Pentapetalae</taxon>
        <taxon>asterids</taxon>
        <taxon>campanulids</taxon>
        <taxon>Asterales</taxon>
        <taxon>Asteraceae</taxon>
        <taxon>Asteroideae</taxon>
        <taxon>Anthemideae</taxon>
        <taxon>Anthemidinae</taxon>
        <taxon>Tanacetum</taxon>
    </lineage>
</organism>
<evidence type="ECO:0000256" key="1">
    <source>
        <dbReference type="SAM" id="Phobius"/>
    </source>
</evidence>
<protein>
    <submittedName>
        <fullName evidence="2">Uncharacterized protein</fullName>
    </submittedName>
</protein>
<gene>
    <name evidence="2" type="ORF">Tci_023248</name>
</gene>
<keyword evidence="1" id="KW-1133">Transmembrane helix</keyword>
<keyword evidence="1" id="KW-0472">Membrane</keyword>
<dbReference type="AlphaFoldDB" id="A0A6L2KR60"/>
<feature type="transmembrane region" description="Helical" evidence="1">
    <location>
        <begin position="25"/>
        <end position="46"/>
    </location>
</feature>
<dbReference type="EMBL" id="BKCJ010002841">
    <property type="protein sequence ID" value="GEU51270.1"/>
    <property type="molecule type" value="Genomic_DNA"/>
</dbReference>
<comment type="caution">
    <text evidence="2">The sequence shown here is derived from an EMBL/GenBank/DDBJ whole genome shotgun (WGS) entry which is preliminary data.</text>
</comment>
<name>A0A6L2KR60_TANCI</name>
<proteinExistence type="predicted"/>